<dbReference type="InterPro" id="IPR000467">
    <property type="entry name" value="G_patch_dom"/>
</dbReference>
<dbReference type="PANTHER" id="PTHR21032">
    <property type="entry name" value="G PATCH DOMAIN-CONTAINING PROTEIN 11"/>
    <property type="match status" value="1"/>
</dbReference>
<keyword evidence="1" id="KW-0175">Coiled coil</keyword>
<feature type="compositionally biased region" description="Low complexity" evidence="2">
    <location>
        <begin position="248"/>
        <end position="259"/>
    </location>
</feature>
<reference evidence="4" key="1">
    <citation type="submission" date="2021-01" db="EMBL/GenBank/DDBJ databases">
        <authorList>
            <person name="Corre E."/>
            <person name="Pelletier E."/>
            <person name="Niang G."/>
            <person name="Scheremetjew M."/>
            <person name="Finn R."/>
            <person name="Kale V."/>
            <person name="Holt S."/>
            <person name="Cochrane G."/>
            <person name="Meng A."/>
            <person name="Brown T."/>
            <person name="Cohen L."/>
        </authorList>
    </citation>
    <scope>NUCLEOTIDE SEQUENCE</scope>
    <source>
        <strain evidence="4">CCMP1661</strain>
    </source>
</reference>
<dbReference type="Pfam" id="PF01585">
    <property type="entry name" value="G-patch"/>
    <property type="match status" value="1"/>
</dbReference>
<feature type="region of interest" description="Disordered" evidence="2">
    <location>
        <begin position="195"/>
        <end position="217"/>
    </location>
</feature>
<protein>
    <recommendedName>
        <fullName evidence="3">G-patch domain-containing protein</fullName>
    </recommendedName>
</protein>
<dbReference type="SMART" id="SM00443">
    <property type="entry name" value="G_patch"/>
    <property type="match status" value="1"/>
</dbReference>
<evidence type="ECO:0000259" key="3">
    <source>
        <dbReference type="PROSITE" id="PS50174"/>
    </source>
</evidence>
<feature type="compositionally biased region" description="Basic residues" evidence="2">
    <location>
        <begin position="47"/>
        <end position="56"/>
    </location>
</feature>
<evidence type="ECO:0000313" key="4">
    <source>
        <dbReference type="EMBL" id="CAD9870264.1"/>
    </source>
</evidence>
<evidence type="ECO:0000256" key="2">
    <source>
        <dbReference type="SAM" id="MobiDB-lite"/>
    </source>
</evidence>
<dbReference type="GO" id="GO:0003676">
    <property type="term" value="F:nucleic acid binding"/>
    <property type="evidence" value="ECO:0007669"/>
    <property type="project" value="InterPro"/>
</dbReference>
<feature type="domain" description="G-patch" evidence="3">
    <location>
        <begin position="89"/>
        <end position="135"/>
    </location>
</feature>
<dbReference type="InterPro" id="IPR025239">
    <property type="entry name" value="DUF4187"/>
</dbReference>
<proteinExistence type="predicted"/>
<gene>
    <name evidence="4" type="ORF">FJAP1339_LOCUS9557</name>
</gene>
<dbReference type="AlphaFoldDB" id="A0A7S2Y0F0"/>
<dbReference type="GO" id="GO:0000776">
    <property type="term" value="C:kinetochore"/>
    <property type="evidence" value="ECO:0007669"/>
    <property type="project" value="TreeGrafter"/>
</dbReference>
<dbReference type="PANTHER" id="PTHR21032:SF0">
    <property type="entry name" value="G PATCH DOMAIN-CONTAINING PROTEIN 11"/>
    <property type="match status" value="1"/>
</dbReference>
<accession>A0A7S2Y0F0</accession>
<feature type="coiled-coil region" evidence="1">
    <location>
        <begin position="132"/>
        <end position="159"/>
    </location>
</feature>
<name>A0A7S2Y0F0_9STRA</name>
<feature type="region of interest" description="Disordered" evidence="2">
    <location>
        <begin position="233"/>
        <end position="259"/>
    </location>
</feature>
<feature type="compositionally biased region" description="Low complexity" evidence="2">
    <location>
        <begin position="64"/>
        <end position="73"/>
    </location>
</feature>
<dbReference type="InterPro" id="IPR039249">
    <property type="entry name" value="GPATCH11"/>
</dbReference>
<dbReference type="EMBL" id="HBHR01018852">
    <property type="protein sequence ID" value="CAD9870264.1"/>
    <property type="molecule type" value="Transcribed_RNA"/>
</dbReference>
<feature type="region of interest" description="Disordered" evidence="2">
    <location>
        <begin position="1"/>
        <end position="23"/>
    </location>
</feature>
<sequence>MSGKRLWAARSESEDTGANVLEEEEDYMSDKFLASLEAAAGSSSGKRGNKRKRQLRARPPQPAPQQQQLPLRQRMAQTLQQGMDQQIQEDNPGFRLLKKFGYQEGTGLGRNKAGIVNPIGIDIKQGRAGLGKDAQVKAEQEQRKELQRMQREMQEMRQRDFRGEGSARYLEQRMASDLTKARHSAQTLDAQAGKAWPGFWADPSGKAGDGGAGASEDLAGSALDEHVQEPIYRPASPAGTSEGEEDAPAAGTSSASRGAALGDGALRKQMFEMQPTAEKLNSLLQYLRNEHHFCLYCGCSFSSAADIAKNCPGQMYDDH</sequence>
<dbReference type="PROSITE" id="PS50174">
    <property type="entry name" value="G_PATCH"/>
    <property type="match status" value="1"/>
</dbReference>
<evidence type="ECO:0000256" key="1">
    <source>
        <dbReference type="SAM" id="Coils"/>
    </source>
</evidence>
<organism evidence="4">
    <name type="scientific">Fibrocapsa japonica</name>
    <dbReference type="NCBI Taxonomy" id="94617"/>
    <lineage>
        <taxon>Eukaryota</taxon>
        <taxon>Sar</taxon>
        <taxon>Stramenopiles</taxon>
        <taxon>Ochrophyta</taxon>
        <taxon>Raphidophyceae</taxon>
        <taxon>Chattonellales</taxon>
        <taxon>Chattonellaceae</taxon>
        <taxon>Fibrocapsa</taxon>
    </lineage>
</organism>
<dbReference type="SMART" id="SM01173">
    <property type="entry name" value="DUF4187"/>
    <property type="match status" value="1"/>
</dbReference>
<feature type="region of interest" description="Disordered" evidence="2">
    <location>
        <begin position="38"/>
        <end position="73"/>
    </location>
</feature>
<dbReference type="Pfam" id="PF13821">
    <property type="entry name" value="DUF4187"/>
    <property type="match status" value="1"/>
</dbReference>